<dbReference type="OrthoDB" id="6433535at2"/>
<sequence length="233" mass="26685">MYYSEEIIKKIGTDKELAVRLDKALVGVKEGVVDYLNGLEDGTTRLLYYTSCLTDNYQDVCNKIFSEDKRFLFSLRELIKHRDVILRMIKIYIETILKNKSEEKKKTILEKLTPFTTNYSIKHISKNGLIYAVASYICHGNKMNLAVQNALMKKIGGRVGWGIAGINVYGLVQHASESADNLKNFCPLFYNALYTEGVEMMYFLIEPIIMKSGYLNINSASDEEITRALKRMM</sequence>
<organism evidence="1 2">
    <name type="scientific">Leclercia adecarboxylata</name>
    <dbReference type="NCBI Taxonomy" id="83655"/>
    <lineage>
        <taxon>Bacteria</taxon>
        <taxon>Pseudomonadati</taxon>
        <taxon>Pseudomonadota</taxon>
        <taxon>Gammaproteobacteria</taxon>
        <taxon>Enterobacterales</taxon>
        <taxon>Enterobacteriaceae</taxon>
        <taxon>Leclercia</taxon>
    </lineage>
</organism>
<proteinExistence type="predicted"/>
<dbReference type="AlphaFoldDB" id="A0A855EDY9"/>
<accession>A0A855EDY9</accession>
<reference evidence="2" key="1">
    <citation type="submission" date="2017-09" db="EMBL/GenBank/DDBJ databases">
        <title>FDA dAtabase for Regulatory Grade micrObial Sequences (FDA-ARGOS): Supporting development and validation of Infectious Disease Dx tests.</title>
        <authorList>
            <person name="Minogue T."/>
            <person name="Wolcott M."/>
            <person name="Wasieloski L."/>
            <person name="Aguilar W."/>
            <person name="Moore D."/>
            <person name="Tallon L."/>
            <person name="Sadzewicz L."/>
            <person name="Ott S."/>
            <person name="Zhao X."/>
            <person name="Nagaraj S."/>
            <person name="Vavikolanu K."/>
            <person name="Aluvathingal J."/>
            <person name="Nadendla S."/>
            <person name="Sichtig H."/>
        </authorList>
    </citation>
    <scope>NUCLEOTIDE SEQUENCE [LARGE SCALE GENOMIC DNA]</scope>
    <source>
        <strain evidence="2">FDAARGOS_404</strain>
    </source>
</reference>
<dbReference type="Proteomes" id="UP000222768">
    <property type="component" value="Unassembled WGS sequence"/>
</dbReference>
<protein>
    <submittedName>
        <fullName evidence="1">Uncharacterized protein</fullName>
    </submittedName>
</protein>
<evidence type="ECO:0000313" key="1">
    <source>
        <dbReference type="EMBL" id="PHH03590.1"/>
    </source>
</evidence>
<dbReference type="EMBL" id="PDLK01000002">
    <property type="protein sequence ID" value="PHH03590.1"/>
    <property type="molecule type" value="Genomic_DNA"/>
</dbReference>
<gene>
    <name evidence="1" type="ORF">CRX53_06190</name>
</gene>
<name>A0A855EDY9_9ENTR</name>
<comment type="caution">
    <text evidence="1">The sequence shown here is derived from an EMBL/GenBank/DDBJ whole genome shotgun (WGS) entry which is preliminary data.</text>
</comment>
<dbReference type="RefSeq" id="WP_032617425.1">
    <property type="nucleotide sequence ID" value="NZ_CBCXZU010000035.1"/>
</dbReference>
<evidence type="ECO:0000313" key="2">
    <source>
        <dbReference type="Proteomes" id="UP000222768"/>
    </source>
</evidence>